<sequence length="63" mass="7113">MQPNGLAIGSVQNIFNRIMTEWSIRPLSNLRLAMTRSRDQPIGSVKNPNSPSEFQEAIPKDME</sequence>
<keyword evidence="3" id="KW-1185">Reference proteome</keyword>
<reference evidence="2 3" key="1">
    <citation type="journal article" date="2014" name="Antonie Van Leeuwenhoek">
        <title>Hyphomonas beringensis sp. nov. and Hyphomonas chukchiensis sp. nov., isolated from surface seawater of the Bering Sea and Chukchi Sea.</title>
        <authorList>
            <person name="Li C."/>
            <person name="Lai Q."/>
            <person name="Li G."/>
            <person name="Dong C."/>
            <person name="Wang J."/>
            <person name="Liao Y."/>
            <person name="Shao Z."/>
        </authorList>
    </citation>
    <scope>NUCLEOTIDE SEQUENCE [LARGE SCALE GENOMIC DNA]</scope>
    <source>
        <strain evidence="2 3">BH-BN04-4</strain>
    </source>
</reference>
<evidence type="ECO:0000313" key="2">
    <source>
        <dbReference type="EMBL" id="KCZ58701.1"/>
    </source>
</evidence>
<proteinExistence type="predicted"/>
<organism evidence="2 3">
    <name type="scientific">Hyphomonas chukchiensis</name>
    <dbReference type="NCBI Taxonomy" id="1280947"/>
    <lineage>
        <taxon>Bacteria</taxon>
        <taxon>Pseudomonadati</taxon>
        <taxon>Pseudomonadota</taxon>
        <taxon>Alphaproteobacteria</taxon>
        <taxon>Hyphomonadales</taxon>
        <taxon>Hyphomonadaceae</taxon>
        <taxon>Hyphomonas</taxon>
    </lineage>
</organism>
<evidence type="ECO:0000313" key="3">
    <source>
        <dbReference type="Proteomes" id="UP000027190"/>
    </source>
</evidence>
<evidence type="ECO:0000256" key="1">
    <source>
        <dbReference type="SAM" id="MobiDB-lite"/>
    </source>
</evidence>
<dbReference type="STRING" id="1280947.HY30_15965"/>
<protein>
    <submittedName>
        <fullName evidence="2">Uncharacterized protein</fullName>
    </submittedName>
</protein>
<name>A0A062UJU6_9PROT</name>
<feature type="region of interest" description="Disordered" evidence="1">
    <location>
        <begin position="39"/>
        <end position="63"/>
    </location>
</feature>
<dbReference type="Proteomes" id="UP000027190">
    <property type="component" value="Unassembled WGS sequence"/>
</dbReference>
<accession>A0A062UJU6</accession>
<dbReference type="EMBL" id="AWFG01000020">
    <property type="protein sequence ID" value="KCZ58701.1"/>
    <property type="molecule type" value="Genomic_DNA"/>
</dbReference>
<gene>
    <name evidence="2" type="ORF">HY30_15965</name>
</gene>
<comment type="caution">
    <text evidence="2">The sequence shown here is derived from an EMBL/GenBank/DDBJ whole genome shotgun (WGS) entry which is preliminary data.</text>
</comment>
<dbReference type="AlphaFoldDB" id="A0A062UJU6"/>